<dbReference type="Proteomes" id="UP000037697">
    <property type="component" value="Unassembled WGS sequence"/>
</dbReference>
<proteinExistence type="predicted"/>
<keyword evidence="1" id="KW-1133">Transmembrane helix</keyword>
<evidence type="ECO:0000256" key="1">
    <source>
        <dbReference type="SAM" id="Phobius"/>
    </source>
</evidence>
<keyword evidence="1" id="KW-0472">Membrane</keyword>
<dbReference type="EMBL" id="LIRS01000133">
    <property type="protein sequence ID" value="KOY21777.1"/>
    <property type="molecule type" value="Genomic_DNA"/>
</dbReference>
<sequence length="99" mass="11300">MKKVKWILLLVLMVLVSLIISLYLVENVSIGGLEAMVSRLESVSRISLIVQIFIVGFTWVTWPTVIATMSFSNKKRNELMKLRHHVCFIFALLLVLLAI</sequence>
<feature type="transmembrane region" description="Helical" evidence="1">
    <location>
        <begin position="46"/>
        <end position="62"/>
    </location>
</feature>
<evidence type="ECO:0000313" key="2">
    <source>
        <dbReference type="EMBL" id="KOY21777.1"/>
    </source>
</evidence>
<comment type="caution">
    <text evidence="2">The sequence shown here is derived from an EMBL/GenBank/DDBJ whole genome shotgun (WGS) entry which is preliminary data.</text>
</comment>
<feature type="transmembrane region" description="Helical" evidence="1">
    <location>
        <begin position="6"/>
        <end position="25"/>
    </location>
</feature>
<name>A0AAW3IPB7_VIBPH</name>
<evidence type="ECO:0000313" key="3">
    <source>
        <dbReference type="Proteomes" id="UP000037697"/>
    </source>
</evidence>
<protein>
    <submittedName>
        <fullName evidence="2">Uncharacterized protein</fullName>
    </submittedName>
</protein>
<keyword evidence="1" id="KW-0812">Transmembrane</keyword>
<accession>A0AAW3IPB7</accession>
<reference evidence="2 3" key="1">
    <citation type="submission" date="2015-07" db="EMBL/GenBank/DDBJ databases">
        <title>Foodborne Vibrio parahaemolyticus Isolates.</title>
        <authorList>
            <person name="Ronholm J."/>
            <person name="Petronella N."/>
            <person name="Kenwell R."/>
            <person name="Banerjee S."/>
        </authorList>
    </citation>
    <scope>NUCLEOTIDE SEQUENCE [LARGE SCALE GENOMIC DNA]</scope>
    <source>
        <strain evidence="2 3">HS-06-05</strain>
    </source>
</reference>
<organism evidence="2 3">
    <name type="scientific">Vibrio parahaemolyticus</name>
    <dbReference type="NCBI Taxonomy" id="670"/>
    <lineage>
        <taxon>Bacteria</taxon>
        <taxon>Pseudomonadati</taxon>
        <taxon>Pseudomonadota</taxon>
        <taxon>Gammaproteobacteria</taxon>
        <taxon>Vibrionales</taxon>
        <taxon>Vibrionaceae</taxon>
        <taxon>Vibrio</taxon>
    </lineage>
</organism>
<dbReference type="AlphaFoldDB" id="A0AAW3IPB7"/>
<feature type="transmembrane region" description="Helical" evidence="1">
    <location>
        <begin position="82"/>
        <end position="98"/>
    </location>
</feature>
<gene>
    <name evidence="2" type="ORF">ACX05_21660</name>
</gene>